<dbReference type="RefSeq" id="WP_162663147.1">
    <property type="nucleotide sequence ID" value="NZ_CP048020.1"/>
</dbReference>
<accession>A0A6P1Y1U1</accession>
<dbReference type="AlphaFoldDB" id="A0A6P1Y1U1"/>
<dbReference type="EMBL" id="CP048020">
    <property type="protein sequence ID" value="QHX42892.1"/>
    <property type="molecule type" value="Genomic_DNA"/>
</dbReference>
<evidence type="ECO:0000313" key="2">
    <source>
        <dbReference type="Proteomes" id="UP000464374"/>
    </source>
</evidence>
<protein>
    <submittedName>
        <fullName evidence="1">Uncharacterized protein</fullName>
    </submittedName>
</protein>
<name>A0A6P1Y1U1_9SPIR</name>
<proteinExistence type="predicted"/>
<evidence type="ECO:0000313" key="1">
    <source>
        <dbReference type="EMBL" id="QHX42892.1"/>
    </source>
</evidence>
<gene>
    <name evidence="1" type="ORF">GWP43_04855</name>
</gene>
<organism evidence="1 2">
    <name type="scientific">Treponema vincentii</name>
    <dbReference type="NCBI Taxonomy" id="69710"/>
    <lineage>
        <taxon>Bacteria</taxon>
        <taxon>Pseudomonadati</taxon>
        <taxon>Spirochaetota</taxon>
        <taxon>Spirochaetia</taxon>
        <taxon>Spirochaetales</taxon>
        <taxon>Treponemataceae</taxon>
        <taxon>Treponema</taxon>
    </lineage>
</organism>
<reference evidence="1 2" key="1">
    <citation type="submission" date="2020-01" db="EMBL/GenBank/DDBJ databases">
        <title>Complete genome sequence of a human oral phylogroup 1 Treponema sp. strain ATCC 700766, originally isolated from periodontitis dental plaque.</title>
        <authorList>
            <person name="Chan Y."/>
            <person name="Huo Y.-B."/>
            <person name="Yu X.-L."/>
            <person name="Zeng H."/>
            <person name="Leung W.-K."/>
            <person name="Watt R.M."/>
        </authorList>
    </citation>
    <scope>NUCLEOTIDE SEQUENCE [LARGE SCALE GENOMIC DNA]</scope>
    <source>
        <strain evidence="1 2">OMZ 804</strain>
    </source>
</reference>
<sequence>MEFVSHETIRMKNATEKKQMSLQYRAPNVPAGEMTIKDTGAGTRTEIFTREMLTRAVGLPSGEMMSAEDLHKFAKQAVLDVSLGMAEHPALYSFIYEEIKNADFPRTIKVMELIGMRAAFGVTNDGESVPMADFKFGKLETVDFKTFAAGYSISRGWVNFNEFWKLPQASKALGIAHNAILDHLHLSPIITHSYTGDAVTNKVTTGSTDLENVWLTLRKGLKDALKRTNASGYRIRPTIALCNSATAMDVEAAIKGLLQKGTQLGQLAQIQSVLSYDGWTGEVGGIKYEFKAPADNEVYLIVPKQSFKALVKEDLTHLEQRGNILTLSELDVVETFTRCAVAGVADAVHKVKLA</sequence>
<dbReference type="Proteomes" id="UP000464374">
    <property type="component" value="Chromosome"/>
</dbReference>
<dbReference type="KEGG" id="trz:GWP43_04855"/>